<gene>
    <name evidence="2" type="ORF">E6O75_ATG04213</name>
</gene>
<organism evidence="2 3">
    <name type="scientific">Venturia nashicola</name>
    <dbReference type="NCBI Taxonomy" id="86259"/>
    <lineage>
        <taxon>Eukaryota</taxon>
        <taxon>Fungi</taxon>
        <taxon>Dikarya</taxon>
        <taxon>Ascomycota</taxon>
        <taxon>Pezizomycotina</taxon>
        <taxon>Dothideomycetes</taxon>
        <taxon>Pleosporomycetidae</taxon>
        <taxon>Venturiales</taxon>
        <taxon>Venturiaceae</taxon>
        <taxon>Venturia</taxon>
    </lineage>
</organism>
<keyword evidence="3" id="KW-1185">Reference proteome</keyword>
<dbReference type="STRING" id="86259.A0A4Z1PA07"/>
<accession>A0A4Z1PA07</accession>
<comment type="caution">
    <text evidence="2">The sequence shown here is derived from an EMBL/GenBank/DDBJ whole genome shotgun (WGS) entry which is preliminary data.</text>
</comment>
<reference evidence="2 3" key="1">
    <citation type="submission" date="2019-04" db="EMBL/GenBank/DDBJ databases">
        <title>High contiguity whole genome sequence and gene annotation resource for two Venturia nashicola isolates.</title>
        <authorList>
            <person name="Prokchorchik M."/>
            <person name="Won K."/>
            <person name="Lee Y."/>
            <person name="Choi E.D."/>
            <person name="Segonzac C."/>
            <person name="Sohn K.H."/>
        </authorList>
    </citation>
    <scope>NUCLEOTIDE SEQUENCE [LARGE SCALE GENOMIC DNA]</scope>
    <source>
        <strain evidence="2 3">PRI2</strain>
    </source>
</reference>
<evidence type="ECO:0000313" key="2">
    <source>
        <dbReference type="EMBL" id="TID25008.1"/>
    </source>
</evidence>
<evidence type="ECO:0000256" key="1">
    <source>
        <dbReference type="SAM" id="MobiDB-lite"/>
    </source>
</evidence>
<dbReference type="EMBL" id="SNSC02000004">
    <property type="protein sequence ID" value="TID25008.1"/>
    <property type="molecule type" value="Genomic_DNA"/>
</dbReference>
<dbReference type="Proteomes" id="UP000298493">
    <property type="component" value="Unassembled WGS sequence"/>
</dbReference>
<evidence type="ECO:0000313" key="3">
    <source>
        <dbReference type="Proteomes" id="UP000298493"/>
    </source>
</evidence>
<feature type="region of interest" description="Disordered" evidence="1">
    <location>
        <begin position="105"/>
        <end position="127"/>
    </location>
</feature>
<proteinExistence type="predicted"/>
<dbReference type="AlphaFoldDB" id="A0A4Z1PA07"/>
<sequence>MATLTVQPAHPITFDDEMMALALQLEEIDNQSTVQKGKYNVDSPPDTELAFAAFQKEIQMSMQILSDLKLAQSFAQAIVTDAQEIAESVQDESRAVGDRRLALQLSGQNPNDDIAPPPYDEGQSLGSDHGGIHMSGLYAEMQMQALREPSCFWEDEVGQLPMWPFPVEEAFL</sequence>
<protein>
    <submittedName>
        <fullName evidence="2">Uncharacterized protein</fullName>
    </submittedName>
</protein>
<dbReference type="OrthoDB" id="10009520at2759"/>
<name>A0A4Z1PA07_9PEZI</name>